<dbReference type="InterPro" id="IPR041700">
    <property type="entry name" value="OMP_b-brl_3"/>
</dbReference>
<gene>
    <name evidence="3" type="ORF">FPZ43_18930</name>
</gene>
<keyword evidence="1" id="KW-0732">Signal</keyword>
<evidence type="ECO:0000313" key="3">
    <source>
        <dbReference type="EMBL" id="TWR23836.1"/>
    </source>
</evidence>
<reference evidence="3 4" key="1">
    <citation type="submission" date="2019-07" db="EMBL/GenBank/DDBJ databases">
        <authorList>
            <person name="Kim J."/>
        </authorList>
    </citation>
    <scope>NUCLEOTIDE SEQUENCE [LARGE SCALE GENOMIC DNA]</scope>
    <source>
        <strain evidence="4">dk17</strain>
    </source>
</reference>
<keyword evidence="4" id="KW-1185">Reference proteome</keyword>
<dbReference type="Pfam" id="PF14905">
    <property type="entry name" value="OMP_b-brl_3"/>
    <property type="match status" value="1"/>
</dbReference>
<comment type="caution">
    <text evidence="3">The sequence shown here is derived from an EMBL/GenBank/DDBJ whole genome shotgun (WGS) entry which is preliminary data.</text>
</comment>
<accession>A0A563TX04</accession>
<organism evidence="3 4">
    <name type="scientific">Mucilaginibacter pallidiroseus</name>
    <dbReference type="NCBI Taxonomy" id="2599295"/>
    <lineage>
        <taxon>Bacteria</taxon>
        <taxon>Pseudomonadati</taxon>
        <taxon>Bacteroidota</taxon>
        <taxon>Sphingobacteriia</taxon>
        <taxon>Sphingobacteriales</taxon>
        <taxon>Sphingobacteriaceae</taxon>
        <taxon>Mucilaginibacter</taxon>
    </lineage>
</organism>
<dbReference type="EMBL" id="VOEJ01000013">
    <property type="protein sequence ID" value="TWR23836.1"/>
    <property type="molecule type" value="Genomic_DNA"/>
</dbReference>
<dbReference type="OrthoDB" id="1086219at2"/>
<protein>
    <submittedName>
        <fullName evidence="3">Outer membrane beta-barrel protein</fullName>
    </submittedName>
</protein>
<dbReference type="Proteomes" id="UP000320042">
    <property type="component" value="Unassembled WGS sequence"/>
</dbReference>
<feature type="chain" id="PRO_5022060040" evidence="1">
    <location>
        <begin position="21"/>
        <end position="936"/>
    </location>
</feature>
<dbReference type="RefSeq" id="WP_146383507.1">
    <property type="nucleotide sequence ID" value="NZ_VOEJ01000013.1"/>
</dbReference>
<feature type="domain" description="Outer membrane protein beta-barrel" evidence="2">
    <location>
        <begin position="461"/>
        <end position="785"/>
    </location>
</feature>
<dbReference type="SUPFAM" id="SSF56935">
    <property type="entry name" value="Porins"/>
    <property type="match status" value="1"/>
</dbReference>
<proteinExistence type="predicted"/>
<evidence type="ECO:0000256" key="1">
    <source>
        <dbReference type="SAM" id="SignalP"/>
    </source>
</evidence>
<evidence type="ECO:0000259" key="2">
    <source>
        <dbReference type="Pfam" id="PF14905"/>
    </source>
</evidence>
<name>A0A563TX04_9SPHI</name>
<feature type="signal peptide" evidence="1">
    <location>
        <begin position="1"/>
        <end position="20"/>
    </location>
</feature>
<dbReference type="AlphaFoldDB" id="A0A563TX04"/>
<evidence type="ECO:0000313" key="4">
    <source>
        <dbReference type="Proteomes" id="UP000320042"/>
    </source>
</evidence>
<sequence length="936" mass="103956">MKLTIAALAFFCLCTLSTFAQSTYGVKGTAIDSAVLVKLPNATVSILNSKDSVLRKFTRAGSDGSFAINGLTKGKFIALITYPGYADYVEHFTLDSVKRVKDFGGVNLLLKSRLLKEVIIKGEVAAIKIKGDTTEYNAKAFKIQPNSKVEDLLKQLPGIQVDKDGKITAQGQTVPKVLVDGEEFFGDDPTLVTKNLRADMVDKVQLYDKKSDQATFTGIDDGEKTKTINIKLKEDKKNGYFGKIDAGIGNRDFYQTQVLYNRFKGKKKFSLYGTLANTGKTGLSWEDANKYGTSNMQMTDDGGMYFSSGGDELEGWGGTYNNEGIPVARTGGVHYDDKWKNDKYTLNTNYKIGSLSVIGNRNTLSQQSLPGDTTQVINSTSNQLFDNYIFRQKLDATYTIKLDTTSSLKVSVDGMLKNTKSLTDNLTESRRADGSLLNINKRRLTNDVDQQVFNASAFYTKKLKKKGRTLSVNVSAGVTESQADGFLNSSLNFFNTSSLPDTTKQPQIIDQLKTSDTRTSRFNSNVTYTEPLAKDFSVILSYGINLNNSDANRKSFDQSAPGVYNVLNDSLSNHYVFNQTSNRGGANFNFKKGKSTVRFGTYVAAVDFKQVDEITGNMARRSFTNWNPQASYQYRYSNYGSVSFNYNGSQTQPTIDQLQPIRVNTDPLNLLIGNPNLKPSFSHSFYGNFNSYKVISGQSIWFYGQYNFTENPIVSNTVTDLSLGKSTTQYINLSDKRQSNFYGGGSFNKKISAWDMNVGLNANLNGSIFYSMINSQMNRTNSSSYTTRLSAYKGKQKKYDVNLNFGPNYTVGQSSLQPDRNNNGRGWNGGYGFTIYLPGKIQVGSDGEYLYRAPTQSFNTSFTQTIINANIAKTFLKDETLKLQISGNDLLNQNSGFTRSASSNYITQTNVTTIRRYFMFSVIWDFNKMGGGAPKQ</sequence>